<dbReference type="GO" id="GO:0004314">
    <property type="term" value="F:[acyl-carrier-protein] S-malonyltransferase activity"/>
    <property type="evidence" value="ECO:0007669"/>
    <property type="project" value="UniProtKB-EC"/>
</dbReference>
<dbReference type="Proteomes" id="UP000794436">
    <property type="component" value="Unassembled WGS sequence"/>
</dbReference>
<evidence type="ECO:0000256" key="3">
    <source>
        <dbReference type="ARBA" id="ARBA00022679"/>
    </source>
</evidence>
<dbReference type="SUPFAM" id="SSF52151">
    <property type="entry name" value="FabD/lysophospholipase-like"/>
    <property type="match status" value="1"/>
</dbReference>
<comment type="caution">
    <text evidence="7">The sequence shown here is derived from an EMBL/GenBank/DDBJ whole genome shotgun (WGS) entry which is preliminary data.</text>
</comment>
<dbReference type="SUPFAM" id="SSF55048">
    <property type="entry name" value="Probable ACP-binding domain of malonyl-CoA ACP transacylase"/>
    <property type="match status" value="1"/>
</dbReference>
<dbReference type="Pfam" id="PF00698">
    <property type="entry name" value="Acyl_transf_1"/>
    <property type="match status" value="1"/>
</dbReference>
<keyword evidence="4" id="KW-0012">Acyltransferase</keyword>
<gene>
    <name evidence="7" type="ORF">Poli38472_004556</name>
</gene>
<dbReference type="PANTHER" id="PTHR42681:SF1">
    <property type="entry name" value="MALONYL-COA-ACYL CARRIER PROTEIN TRANSACYLASE, MITOCHONDRIAL"/>
    <property type="match status" value="1"/>
</dbReference>
<dbReference type="EC" id="2.3.1.39" evidence="2"/>
<sequence length="320" mass="34383">MLKRALVFPGQGSQRVGMAKDLLENWRVAGDVLEEASEAIQFNLHKLMTDGPQDELTQTQYAQPAILSHSIAVLRILEQEKGLRVDSSARFVLGHSLGEYSALVAANALPFAEAVKLVHFRGQAMQRAVPNGVGAMAALMPVSPLDAEEICRSAAERAEAACQVANYNSSKQTVISGAAKAVQEAVEIAKTEKKVRRAVLLDVSAPFHCALMEPAARELEQHLLELTTSIQKPTVPVVWNVEAQASEKDSAGIQHVLVQQVVQPVLWSQSVDYCLEAGVDEFVELGFGGVLTGLIKQHAPKASTVSCGTAEQVRAFVNAA</sequence>
<evidence type="ECO:0000313" key="7">
    <source>
        <dbReference type="EMBL" id="TMW59487.1"/>
    </source>
</evidence>
<comment type="similarity">
    <text evidence="1">Belongs to the FabD family.</text>
</comment>
<dbReference type="GO" id="GO:0006633">
    <property type="term" value="P:fatty acid biosynthetic process"/>
    <property type="evidence" value="ECO:0007669"/>
    <property type="project" value="TreeGrafter"/>
</dbReference>
<comment type="catalytic activity">
    <reaction evidence="5">
        <text>holo-[ACP] + malonyl-CoA = malonyl-[ACP] + CoA</text>
        <dbReference type="Rhea" id="RHEA:41792"/>
        <dbReference type="Rhea" id="RHEA-COMP:9623"/>
        <dbReference type="Rhea" id="RHEA-COMP:9685"/>
        <dbReference type="ChEBI" id="CHEBI:57287"/>
        <dbReference type="ChEBI" id="CHEBI:57384"/>
        <dbReference type="ChEBI" id="CHEBI:64479"/>
        <dbReference type="ChEBI" id="CHEBI:78449"/>
        <dbReference type="EC" id="2.3.1.39"/>
    </reaction>
</comment>
<dbReference type="InterPro" id="IPR050858">
    <property type="entry name" value="Mal-CoA-ACP_Trans/PKS_FabD"/>
</dbReference>
<dbReference type="InterPro" id="IPR016036">
    <property type="entry name" value="Malonyl_transacylase_ACP-bd"/>
</dbReference>
<dbReference type="SMART" id="SM00827">
    <property type="entry name" value="PKS_AT"/>
    <property type="match status" value="1"/>
</dbReference>
<dbReference type="InterPro" id="IPR014043">
    <property type="entry name" value="Acyl_transferase_dom"/>
</dbReference>
<evidence type="ECO:0000256" key="1">
    <source>
        <dbReference type="ARBA" id="ARBA00008217"/>
    </source>
</evidence>
<evidence type="ECO:0000256" key="2">
    <source>
        <dbReference type="ARBA" id="ARBA00013258"/>
    </source>
</evidence>
<dbReference type="InterPro" id="IPR001227">
    <property type="entry name" value="Ac_transferase_dom_sf"/>
</dbReference>
<dbReference type="NCBIfam" id="TIGR00128">
    <property type="entry name" value="fabD"/>
    <property type="match status" value="1"/>
</dbReference>
<dbReference type="InterPro" id="IPR024925">
    <property type="entry name" value="Malonyl_CoA-ACP_transAc"/>
</dbReference>
<feature type="domain" description="Malonyl-CoA:ACP transacylase (MAT)" evidence="6">
    <location>
        <begin position="7"/>
        <end position="316"/>
    </location>
</feature>
<dbReference type="OrthoDB" id="541883at2759"/>
<dbReference type="Gene3D" id="3.40.366.10">
    <property type="entry name" value="Malonyl-Coenzyme A Acyl Carrier Protein, domain 2"/>
    <property type="match status" value="1"/>
</dbReference>
<name>A0A8K1CBU5_PYTOL</name>
<dbReference type="Gene3D" id="3.30.70.250">
    <property type="entry name" value="Malonyl-CoA ACP transacylase, ACP-binding"/>
    <property type="match status" value="1"/>
</dbReference>
<keyword evidence="3" id="KW-0808">Transferase</keyword>
<protein>
    <recommendedName>
        <fullName evidence="2">[acyl-carrier-protein] S-malonyltransferase</fullName>
        <ecNumber evidence="2">2.3.1.39</ecNumber>
    </recommendedName>
</protein>
<proteinExistence type="inferred from homology"/>
<evidence type="ECO:0000256" key="5">
    <source>
        <dbReference type="ARBA" id="ARBA00048462"/>
    </source>
</evidence>
<dbReference type="InterPro" id="IPR016035">
    <property type="entry name" value="Acyl_Trfase/lysoPLipase"/>
</dbReference>
<evidence type="ECO:0000313" key="8">
    <source>
        <dbReference type="Proteomes" id="UP000794436"/>
    </source>
</evidence>
<reference evidence="7" key="1">
    <citation type="submission" date="2019-03" db="EMBL/GenBank/DDBJ databases">
        <title>Long read genome sequence of the mycoparasitic Pythium oligandrum ATCC 38472 isolated from sugarbeet rhizosphere.</title>
        <authorList>
            <person name="Gaulin E."/>
        </authorList>
    </citation>
    <scope>NUCLEOTIDE SEQUENCE</scope>
    <source>
        <strain evidence="7">ATCC 38472_TT</strain>
    </source>
</reference>
<evidence type="ECO:0000256" key="4">
    <source>
        <dbReference type="ARBA" id="ARBA00023315"/>
    </source>
</evidence>
<dbReference type="InterPro" id="IPR004410">
    <property type="entry name" value="Malonyl_CoA-ACP_transAc_FabD"/>
</dbReference>
<dbReference type="GO" id="GO:0005739">
    <property type="term" value="C:mitochondrion"/>
    <property type="evidence" value="ECO:0007669"/>
    <property type="project" value="TreeGrafter"/>
</dbReference>
<accession>A0A8K1CBU5</accession>
<dbReference type="PANTHER" id="PTHR42681">
    <property type="entry name" value="MALONYL-COA-ACYL CARRIER PROTEIN TRANSACYLASE, MITOCHONDRIAL"/>
    <property type="match status" value="1"/>
</dbReference>
<dbReference type="PIRSF" id="PIRSF000446">
    <property type="entry name" value="Mct"/>
    <property type="match status" value="1"/>
</dbReference>
<dbReference type="AlphaFoldDB" id="A0A8K1CBU5"/>
<evidence type="ECO:0000259" key="6">
    <source>
        <dbReference type="SMART" id="SM00827"/>
    </source>
</evidence>
<keyword evidence="8" id="KW-1185">Reference proteome</keyword>
<organism evidence="7 8">
    <name type="scientific">Pythium oligandrum</name>
    <name type="common">Mycoparasitic fungus</name>
    <dbReference type="NCBI Taxonomy" id="41045"/>
    <lineage>
        <taxon>Eukaryota</taxon>
        <taxon>Sar</taxon>
        <taxon>Stramenopiles</taxon>
        <taxon>Oomycota</taxon>
        <taxon>Peronosporomycetes</taxon>
        <taxon>Pythiales</taxon>
        <taxon>Pythiaceae</taxon>
        <taxon>Pythium</taxon>
    </lineage>
</organism>
<dbReference type="EMBL" id="SPLM01000109">
    <property type="protein sequence ID" value="TMW59487.1"/>
    <property type="molecule type" value="Genomic_DNA"/>
</dbReference>